<dbReference type="Proteomes" id="UP000095281">
    <property type="component" value="Unplaced"/>
</dbReference>
<dbReference type="WBParaSite" id="MhA1_Contig2699.frz3.gene1">
    <property type="protein sequence ID" value="MhA1_Contig2699.frz3.gene1"/>
    <property type="gene ID" value="MhA1_Contig2699.frz3.gene1"/>
</dbReference>
<accession>A0A1I8BJE8</accession>
<protein>
    <submittedName>
        <fullName evidence="2">Uncharacterized protein</fullName>
    </submittedName>
</protein>
<reference evidence="2" key="1">
    <citation type="submission" date="2016-11" db="UniProtKB">
        <authorList>
            <consortium name="WormBaseParasite"/>
        </authorList>
    </citation>
    <scope>IDENTIFICATION</scope>
</reference>
<evidence type="ECO:0000313" key="2">
    <source>
        <dbReference type="WBParaSite" id="MhA1_Contig2699.frz3.gene1"/>
    </source>
</evidence>
<sequence length="148" mass="17316">MIGLGSMFGHLNHYNYDDNEIGKTERIILIDKLNSNYQNKYLKSSQITAIFQFALGLSYLLIKGPPEMTINIIDTYYSKNMLGNLIIVESALSYNLNIYNNYREYFSSSILAFPNYLLTQLFYLPTKTKIYYNKMKIENNKENENVED</sequence>
<proteinExistence type="predicted"/>
<organism evidence="1 2">
    <name type="scientific">Meloidogyne hapla</name>
    <name type="common">Root-knot nematode worm</name>
    <dbReference type="NCBI Taxonomy" id="6305"/>
    <lineage>
        <taxon>Eukaryota</taxon>
        <taxon>Metazoa</taxon>
        <taxon>Ecdysozoa</taxon>
        <taxon>Nematoda</taxon>
        <taxon>Chromadorea</taxon>
        <taxon>Rhabditida</taxon>
        <taxon>Tylenchina</taxon>
        <taxon>Tylenchomorpha</taxon>
        <taxon>Tylenchoidea</taxon>
        <taxon>Meloidogynidae</taxon>
        <taxon>Meloidogyninae</taxon>
        <taxon>Meloidogyne</taxon>
    </lineage>
</organism>
<evidence type="ECO:0000313" key="1">
    <source>
        <dbReference type="Proteomes" id="UP000095281"/>
    </source>
</evidence>
<name>A0A1I8BJE8_MELHA</name>
<keyword evidence="1" id="KW-1185">Reference proteome</keyword>
<dbReference type="AlphaFoldDB" id="A0A1I8BJE8"/>